<organism evidence="1 2">
    <name type="scientific">Leptosia nina</name>
    <dbReference type="NCBI Taxonomy" id="320188"/>
    <lineage>
        <taxon>Eukaryota</taxon>
        <taxon>Metazoa</taxon>
        <taxon>Ecdysozoa</taxon>
        <taxon>Arthropoda</taxon>
        <taxon>Hexapoda</taxon>
        <taxon>Insecta</taxon>
        <taxon>Pterygota</taxon>
        <taxon>Neoptera</taxon>
        <taxon>Endopterygota</taxon>
        <taxon>Lepidoptera</taxon>
        <taxon>Glossata</taxon>
        <taxon>Ditrysia</taxon>
        <taxon>Papilionoidea</taxon>
        <taxon>Pieridae</taxon>
        <taxon>Pierinae</taxon>
        <taxon>Leptosia</taxon>
    </lineage>
</organism>
<dbReference type="Proteomes" id="UP001497472">
    <property type="component" value="Unassembled WGS sequence"/>
</dbReference>
<comment type="caution">
    <text evidence="1">The sequence shown here is derived from an EMBL/GenBank/DDBJ whole genome shotgun (WGS) entry which is preliminary data.</text>
</comment>
<proteinExistence type="predicted"/>
<accession>A0AAV1JLH4</accession>
<evidence type="ECO:0000313" key="1">
    <source>
        <dbReference type="EMBL" id="CAK1550276.1"/>
    </source>
</evidence>
<protein>
    <submittedName>
        <fullName evidence="1">Uncharacterized protein</fullName>
    </submittedName>
</protein>
<dbReference type="AlphaFoldDB" id="A0AAV1JLH4"/>
<gene>
    <name evidence="1" type="ORF">LNINA_LOCUS9511</name>
</gene>
<sequence length="456" mass="54214">MLNISQSEMELRRLQSNEFSPQNSVDQIIRKYTEKRSERFPINNTNTPSKNESYMISTKIDTSKDRAINSEFKDNTLFNFITNYKPEDIKNEYNLNQYDKHSRHSNVAEERSHKKCIDKSTHCRPVLNLYNEGFIFKTLEENVKLTSIVKRLFYAHQREKEHEAWKNFINLLKNKHKQDDNSHINKNIPNFLEREYDSERLEDYYITKFKSRQSNTYKTLLDDIYRNSDEIDNSRNLCDSKIVHQRESHTPYRRYSVCYPTSSLGRLTVLQREKERLARIEKHEKSLKENRNKKIQNKYLKKSDTLDFYQPESICSVLKSEIVQTESVANKSSKTKNNRKIYKNYRCEQNTQTLEPTNDNVKNIPLKEIENKLETLINSINGLIDEFKKKRKVKIESKNNGLSKHFDGLNSIIVSNDDEKKLKESRKKYYSSSENALPRDTSNILCQLQFGRHEIK</sequence>
<dbReference type="EMBL" id="CAVLEF010000081">
    <property type="protein sequence ID" value="CAK1550276.1"/>
    <property type="molecule type" value="Genomic_DNA"/>
</dbReference>
<name>A0AAV1JLH4_9NEOP</name>
<evidence type="ECO:0000313" key="2">
    <source>
        <dbReference type="Proteomes" id="UP001497472"/>
    </source>
</evidence>
<reference evidence="1 2" key="1">
    <citation type="submission" date="2023-11" db="EMBL/GenBank/DDBJ databases">
        <authorList>
            <person name="Okamura Y."/>
        </authorList>
    </citation>
    <scope>NUCLEOTIDE SEQUENCE [LARGE SCALE GENOMIC DNA]</scope>
</reference>
<keyword evidence="2" id="KW-1185">Reference proteome</keyword>